<feature type="domain" description="RNA polymerase sigma-70 region 2" evidence="5">
    <location>
        <begin position="30"/>
        <end position="93"/>
    </location>
</feature>
<evidence type="ECO:0000256" key="2">
    <source>
        <dbReference type="ARBA" id="ARBA00023015"/>
    </source>
</evidence>
<dbReference type="InterPro" id="IPR014284">
    <property type="entry name" value="RNA_pol_sigma-70_dom"/>
</dbReference>
<evidence type="ECO:0000313" key="7">
    <source>
        <dbReference type="EMBL" id="GAA3976757.1"/>
    </source>
</evidence>
<dbReference type="PANTHER" id="PTHR43133">
    <property type="entry name" value="RNA POLYMERASE ECF-TYPE SIGMA FACTO"/>
    <property type="match status" value="1"/>
</dbReference>
<keyword evidence="4" id="KW-0804">Transcription</keyword>
<feature type="domain" description="RNA polymerase sigma factor 70 region 4 type 2" evidence="6">
    <location>
        <begin position="125"/>
        <end position="177"/>
    </location>
</feature>
<comment type="caution">
    <text evidence="7">The sequence shown here is derived from an EMBL/GenBank/DDBJ whole genome shotgun (WGS) entry which is preliminary data.</text>
</comment>
<dbReference type="InterPro" id="IPR013325">
    <property type="entry name" value="RNA_pol_sigma_r2"/>
</dbReference>
<gene>
    <name evidence="7" type="ORF">GCM10022246_31300</name>
</gene>
<dbReference type="SUPFAM" id="SSF88946">
    <property type="entry name" value="Sigma2 domain of RNA polymerase sigma factors"/>
    <property type="match status" value="1"/>
</dbReference>
<protein>
    <recommendedName>
        <fullName evidence="9">RNA polymerase sigma-70 factor</fullName>
    </recommendedName>
</protein>
<dbReference type="Gene3D" id="1.10.10.10">
    <property type="entry name" value="Winged helix-like DNA-binding domain superfamily/Winged helix DNA-binding domain"/>
    <property type="match status" value="1"/>
</dbReference>
<dbReference type="Pfam" id="PF08281">
    <property type="entry name" value="Sigma70_r4_2"/>
    <property type="match status" value="1"/>
</dbReference>
<organism evidence="7 8">
    <name type="scientific">Pedobacter ginsengiterrae</name>
    <dbReference type="NCBI Taxonomy" id="871696"/>
    <lineage>
        <taxon>Bacteria</taxon>
        <taxon>Pseudomonadati</taxon>
        <taxon>Bacteroidota</taxon>
        <taxon>Sphingobacteriia</taxon>
        <taxon>Sphingobacteriales</taxon>
        <taxon>Sphingobacteriaceae</taxon>
        <taxon>Pedobacter</taxon>
    </lineage>
</organism>
<evidence type="ECO:0000259" key="5">
    <source>
        <dbReference type="Pfam" id="PF04542"/>
    </source>
</evidence>
<dbReference type="InterPro" id="IPR013324">
    <property type="entry name" value="RNA_pol_sigma_r3/r4-like"/>
</dbReference>
<dbReference type="Gene3D" id="1.10.1740.10">
    <property type="match status" value="1"/>
</dbReference>
<dbReference type="InterPro" id="IPR013249">
    <property type="entry name" value="RNA_pol_sigma70_r4_t2"/>
</dbReference>
<evidence type="ECO:0000313" key="8">
    <source>
        <dbReference type="Proteomes" id="UP001501081"/>
    </source>
</evidence>
<dbReference type="InterPro" id="IPR036388">
    <property type="entry name" value="WH-like_DNA-bd_sf"/>
</dbReference>
<comment type="similarity">
    <text evidence="1">Belongs to the sigma-70 factor family. ECF subfamily.</text>
</comment>
<evidence type="ECO:0000256" key="4">
    <source>
        <dbReference type="ARBA" id="ARBA00023163"/>
    </source>
</evidence>
<name>A0ABP7Q5D7_9SPHI</name>
<evidence type="ECO:0000256" key="1">
    <source>
        <dbReference type="ARBA" id="ARBA00010641"/>
    </source>
</evidence>
<dbReference type="NCBIfam" id="TIGR02937">
    <property type="entry name" value="sigma70-ECF"/>
    <property type="match status" value="1"/>
</dbReference>
<dbReference type="InterPro" id="IPR007627">
    <property type="entry name" value="RNA_pol_sigma70_r2"/>
</dbReference>
<dbReference type="RefSeq" id="WP_344768544.1">
    <property type="nucleotide sequence ID" value="NZ_BAABAK010000016.1"/>
</dbReference>
<proteinExistence type="inferred from homology"/>
<dbReference type="SUPFAM" id="SSF88659">
    <property type="entry name" value="Sigma3 and sigma4 domains of RNA polymerase sigma factors"/>
    <property type="match status" value="1"/>
</dbReference>
<dbReference type="EMBL" id="BAABAK010000016">
    <property type="protein sequence ID" value="GAA3976757.1"/>
    <property type="molecule type" value="Genomic_DNA"/>
</dbReference>
<evidence type="ECO:0000256" key="3">
    <source>
        <dbReference type="ARBA" id="ARBA00023082"/>
    </source>
</evidence>
<dbReference type="Pfam" id="PF04542">
    <property type="entry name" value="Sigma70_r2"/>
    <property type="match status" value="1"/>
</dbReference>
<keyword evidence="8" id="KW-1185">Reference proteome</keyword>
<dbReference type="InterPro" id="IPR014327">
    <property type="entry name" value="RNA_pol_sigma70_bacteroid"/>
</dbReference>
<dbReference type="InterPro" id="IPR039425">
    <property type="entry name" value="RNA_pol_sigma-70-like"/>
</dbReference>
<evidence type="ECO:0008006" key="9">
    <source>
        <dbReference type="Google" id="ProtNLM"/>
    </source>
</evidence>
<keyword evidence="3" id="KW-0731">Sigma factor</keyword>
<sequence>MPEEKLKVVLLFKEIQEGNKAAFDELFFLYHNKLLSFAVQYTKQQESAEEITSELFVKLWLKRIELSKVINPEVYLYVSIKNACLNLIRYERKRYLLFAAWPDEQSFQEPLDKNFKEMDDKELARLLDLAVEKLPEQRRLIFRLIKEQGLKTNAVAEILGISIRTVENQLYKAVKTLADAISGYLGYHPQAKIFKKQSLSGLLMFFL</sequence>
<dbReference type="Proteomes" id="UP001501081">
    <property type="component" value="Unassembled WGS sequence"/>
</dbReference>
<reference evidence="8" key="1">
    <citation type="journal article" date="2019" name="Int. J. Syst. Evol. Microbiol.">
        <title>The Global Catalogue of Microorganisms (GCM) 10K type strain sequencing project: providing services to taxonomists for standard genome sequencing and annotation.</title>
        <authorList>
            <consortium name="The Broad Institute Genomics Platform"/>
            <consortium name="The Broad Institute Genome Sequencing Center for Infectious Disease"/>
            <person name="Wu L."/>
            <person name="Ma J."/>
        </authorList>
    </citation>
    <scope>NUCLEOTIDE SEQUENCE [LARGE SCALE GENOMIC DNA]</scope>
    <source>
        <strain evidence="8">JCM 17338</strain>
    </source>
</reference>
<dbReference type="PANTHER" id="PTHR43133:SF46">
    <property type="entry name" value="RNA POLYMERASE SIGMA-70 FACTOR ECF SUBFAMILY"/>
    <property type="match status" value="1"/>
</dbReference>
<evidence type="ECO:0000259" key="6">
    <source>
        <dbReference type="Pfam" id="PF08281"/>
    </source>
</evidence>
<keyword evidence="2" id="KW-0805">Transcription regulation</keyword>
<accession>A0ABP7Q5D7</accession>
<dbReference type="NCBIfam" id="TIGR02985">
    <property type="entry name" value="Sig70_bacteroi1"/>
    <property type="match status" value="1"/>
</dbReference>